<evidence type="ECO:0000313" key="6">
    <source>
        <dbReference type="Proteomes" id="UP000032309"/>
    </source>
</evidence>
<keyword evidence="3" id="KW-0808">Transferase</keyword>
<dbReference type="Pfam" id="PF00535">
    <property type="entry name" value="Glycos_transf_2"/>
    <property type="match status" value="1"/>
</dbReference>
<reference evidence="6" key="1">
    <citation type="journal article" date="2015" name="Genome Announc.">
        <title>Draft Genome Sequence of an Anaerobic Ammonium-Oxidizing Bacterium, "Candidatus Brocadia sinica".</title>
        <authorList>
            <person name="Oshiki M."/>
            <person name="Shinyako-Hata K."/>
            <person name="Satoh H."/>
            <person name="Okabe S."/>
        </authorList>
    </citation>
    <scope>NUCLEOTIDE SEQUENCE [LARGE SCALE GENOMIC DNA]</scope>
    <source>
        <strain evidence="6">JPN1</strain>
    </source>
</reference>
<organism evidence="5 6">
    <name type="scientific">Candidatus Brocadia sinica JPN1</name>
    <dbReference type="NCBI Taxonomy" id="1197129"/>
    <lineage>
        <taxon>Bacteria</taxon>
        <taxon>Pseudomonadati</taxon>
        <taxon>Planctomycetota</taxon>
        <taxon>Candidatus Brocadiia</taxon>
        <taxon>Candidatus Brocadiales</taxon>
        <taxon>Candidatus Brocadiaceae</taxon>
        <taxon>Candidatus Brocadia</taxon>
    </lineage>
</organism>
<gene>
    <name evidence="5" type="ORF">BROSI_A1729</name>
</gene>
<evidence type="ECO:0000259" key="4">
    <source>
        <dbReference type="Pfam" id="PF00535"/>
    </source>
</evidence>
<dbReference type="GO" id="GO:0016757">
    <property type="term" value="F:glycosyltransferase activity"/>
    <property type="evidence" value="ECO:0007669"/>
    <property type="project" value="UniProtKB-KW"/>
</dbReference>
<evidence type="ECO:0000256" key="3">
    <source>
        <dbReference type="ARBA" id="ARBA00022679"/>
    </source>
</evidence>
<evidence type="ECO:0000313" key="5">
    <source>
        <dbReference type="EMBL" id="GAN33212.1"/>
    </source>
</evidence>
<protein>
    <submittedName>
        <fullName evidence="5">Dolichol-phosphate mannosyltransferase</fullName>
    </submittedName>
</protein>
<dbReference type="InterPro" id="IPR001173">
    <property type="entry name" value="Glyco_trans_2-like"/>
</dbReference>
<keyword evidence="2 5" id="KW-0328">Glycosyltransferase</keyword>
<dbReference type="InterPro" id="IPR039528">
    <property type="entry name" value="DPM1-like"/>
</dbReference>
<accession>A0ABQ0JX30</accession>
<feature type="domain" description="Glycosyltransferase 2-like" evidence="4">
    <location>
        <begin position="5"/>
        <end position="169"/>
    </location>
</feature>
<dbReference type="CDD" id="cd06442">
    <property type="entry name" value="DPM1_like"/>
    <property type="match status" value="1"/>
</dbReference>
<comment type="similarity">
    <text evidence="1">Belongs to the glycosyltransferase 2 family.</text>
</comment>
<dbReference type="PANTHER" id="PTHR43398:SF1">
    <property type="entry name" value="DOLICHOL-PHOSPHATE MANNOSYLTRANSFERASE SUBUNIT 1"/>
    <property type="match status" value="1"/>
</dbReference>
<evidence type="ECO:0000256" key="1">
    <source>
        <dbReference type="ARBA" id="ARBA00006739"/>
    </source>
</evidence>
<proteinExistence type="inferred from homology"/>
<dbReference type="SUPFAM" id="SSF53448">
    <property type="entry name" value="Nucleotide-diphospho-sugar transferases"/>
    <property type="match status" value="1"/>
</dbReference>
<keyword evidence="6" id="KW-1185">Reference proteome</keyword>
<dbReference type="Gene3D" id="3.90.550.10">
    <property type="entry name" value="Spore Coat Polysaccharide Biosynthesis Protein SpsA, Chain A"/>
    <property type="match status" value="1"/>
</dbReference>
<dbReference type="PANTHER" id="PTHR43398">
    <property type="entry name" value="DOLICHOL-PHOSPHATE MANNOSYLTRANSFERASE SUBUNIT 1"/>
    <property type="match status" value="1"/>
</dbReference>
<dbReference type="EMBL" id="BAFN01000001">
    <property type="protein sequence ID" value="GAN33212.1"/>
    <property type="molecule type" value="Genomic_DNA"/>
</dbReference>
<name>A0ABQ0JX30_9BACT</name>
<dbReference type="RefSeq" id="WP_052563279.1">
    <property type="nucleotide sequence ID" value="NZ_BAFN01000001.1"/>
</dbReference>
<dbReference type="InterPro" id="IPR029044">
    <property type="entry name" value="Nucleotide-diphossugar_trans"/>
</dbReference>
<evidence type="ECO:0000256" key="2">
    <source>
        <dbReference type="ARBA" id="ARBA00022676"/>
    </source>
</evidence>
<sequence>MKTYVMIPTYNERENIGKLIQEIVNLKIQDLHIVVVDDNSPDGTSEVVTNLSKKHPEVELLLRATERGRGSAGIAGFKYALEHGADSVIEMDADFSHHPKYIPHLLEALHDADMVIGSRFISGGKDVNRGIIRKAITILAGIYVRVLLGLKIKDVSSGYRCFKRKVLEAIELDSVVSTGPSIVSEVFYRAHLKGFSIKEIPIEFEDRTHGQTKLNYKILVKTLLMVLKFKRLNKKGLLFKPSIGN</sequence>
<comment type="caution">
    <text evidence="5">The sequence shown here is derived from an EMBL/GenBank/DDBJ whole genome shotgun (WGS) entry which is preliminary data.</text>
</comment>
<dbReference type="Proteomes" id="UP000032309">
    <property type="component" value="Unassembled WGS sequence"/>
</dbReference>